<name>A0ACC1RZJ5_9APHY</name>
<organism evidence="1 2">
    <name type="scientific">Phlebia brevispora</name>
    <dbReference type="NCBI Taxonomy" id="194682"/>
    <lineage>
        <taxon>Eukaryota</taxon>
        <taxon>Fungi</taxon>
        <taxon>Dikarya</taxon>
        <taxon>Basidiomycota</taxon>
        <taxon>Agaricomycotina</taxon>
        <taxon>Agaricomycetes</taxon>
        <taxon>Polyporales</taxon>
        <taxon>Meruliaceae</taxon>
        <taxon>Phlebia</taxon>
    </lineage>
</organism>
<proteinExistence type="predicted"/>
<gene>
    <name evidence="1" type="ORF">NM688_g7923</name>
</gene>
<sequence>MITRVLLAGLAFLAWAFATMGEQQEVLDAASADPPRWGWEPCGYDDDPVNIDSIQISPDPPIAGQNLTVTVIGEVFNTVEDGAYADLVVKAGPIRILHREVDLCYEARAAQVNISCPVQPGQHQVRHTASLPSAIPRAKFDIDINAYTVDDDDLTCVKLWIDFRRKTGFPVTVSSFEVSPSPPEPGKNVTITAVLHVHDTVEEGAYTDIVVTLDHKIEVSRKRYDLCETARQHDVGITCPVEPGTYTVTRTLKVPQELPQAKVTANIAGHSVDQDDLFCLNLDADLTKRDTLLHKALRNTNQSIHIYIRHALDIFNRLLHQAFQQLRLISQMLLQIRNSEQRGPYTRRLDIPPRIDGSSP</sequence>
<dbReference type="EMBL" id="JANHOG010001980">
    <property type="protein sequence ID" value="KAJ3528960.1"/>
    <property type="molecule type" value="Genomic_DNA"/>
</dbReference>
<keyword evidence="2" id="KW-1185">Reference proteome</keyword>
<reference evidence="1" key="1">
    <citation type="submission" date="2022-07" db="EMBL/GenBank/DDBJ databases">
        <title>Genome Sequence of Phlebia brevispora.</title>
        <authorList>
            <person name="Buettner E."/>
        </authorList>
    </citation>
    <scope>NUCLEOTIDE SEQUENCE</scope>
    <source>
        <strain evidence="1">MPL23</strain>
    </source>
</reference>
<protein>
    <submittedName>
        <fullName evidence="1">Uncharacterized protein</fullName>
    </submittedName>
</protein>
<evidence type="ECO:0000313" key="2">
    <source>
        <dbReference type="Proteomes" id="UP001148662"/>
    </source>
</evidence>
<comment type="caution">
    <text evidence="1">The sequence shown here is derived from an EMBL/GenBank/DDBJ whole genome shotgun (WGS) entry which is preliminary data.</text>
</comment>
<accession>A0ACC1RZJ5</accession>
<dbReference type="Proteomes" id="UP001148662">
    <property type="component" value="Unassembled WGS sequence"/>
</dbReference>
<evidence type="ECO:0000313" key="1">
    <source>
        <dbReference type="EMBL" id="KAJ3528960.1"/>
    </source>
</evidence>